<dbReference type="InterPro" id="IPR037147">
    <property type="entry name" value="Ribosomal_bL28_sf"/>
</dbReference>
<gene>
    <name evidence="4" type="ORF">CHYS00102_LOCUS19060</name>
</gene>
<evidence type="ECO:0000256" key="3">
    <source>
        <dbReference type="ARBA" id="ARBA00023274"/>
    </source>
</evidence>
<organism evidence="4">
    <name type="scientific">Corethron hystrix</name>
    <dbReference type="NCBI Taxonomy" id="216773"/>
    <lineage>
        <taxon>Eukaryota</taxon>
        <taxon>Sar</taxon>
        <taxon>Stramenopiles</taxon>
        <taxon>Ochrophyta</taxon>
        <taxon>Bacillariophyta</taxon>
        <taxon>Coscinodiscophyceae</taxon>
        <taxon>Corethrophycidae</taxon>
        <taxon>Corethrales</taxon>
        <taxon>Corethraceae</taxon>
        <taxon>Corethron</taxon>
    </lineage>
</organism>
<comment type="similarity">
    <text evidence="1">Belongs to the bacterial ribosomal protein bL28 family.</text>
</comment>
<dbReference type="PANTHER" id="PTHR13528:SF2">
    <property type="entry name" value="LARGE RIBOSOMAL SUBUNIT PROTEIN BL28M"/>
    <property type="match status" value="1"/>
</dbReference>
<accession>A0A7S1BNW2</accession>
<evidence type="ECO:0000313" key="4">
    <source>
        <dbReference type="EMBL" id="CAD8891854.1"/>
    </source>
</evidence>
<dbReference type="SUPFAM" id="SSF143800">
    <property type="entry name" value="L28p-like"/>
    <property type="match status" value="1"/>
</dbReference>
<name>A0A7S1BNW2_9STRA</name>
<dbReference type="GO" id="GO:0003735">
    <property type="term" value="F:structural constituent of ribosome"/>
    <property type="evidence" value="ECO:0007669"/>
    <property type="project" value="InterPro"/>
</dbReference>
<sequence>MMTSLMNRRLTNLFISSSRKPLSVQISSSSASKCISKPFSVLSQRVVTANLGMNRSTPTLSDQFFKMNRLDLRHAGSFPARRNQLSPHSLFPLSLQFDAKCSTVGNIHCRSISSNRSKRGMYDGRDIRSGNKISFSNKKTRRKFRPNVLKKRLYSEIMGTFVGPFHVTAGTLRTIDAYGGVDNYVMKSNHIKPPATKKSLRNEGWIFKKKLMQKLKNNKWKKKRGFIENGFDAPTVSSI</sequence>
<dbReference type="Gene3D" id="2.30.170.40">
    <property type="entry name" value="Ribosomal protein L28/L24"/>
    <property type="match status" value="1"/>
</dbReference>
<dbReference type="InterPro" id="IPR026569">
    <property type="entry name" value="Ribosomal_bL28"/>
</dbReference>
<dbReference type="PANTHER" id="PTHR13528">
    <property type="entry name" value="39S RIBOSOMAL PROTEIN L28, MITOCHONDRIAL"/>
    <property type="match status" value="1"/>
</dbReference>
<dbReference type="EMBL" id="HBFR01026449">
    <property type="protein sequence ID" value="CAD8891854.1"/>
    <property type="molecule type" value="Transcribed_RNA"/>
</dbReference>
<evidence type="ECO:0008006" key="5">
    <source>
        <dbReference type="Google" id="ProtNLM"/>
    </source>
</evidence>
<dbReference type="InterPro" id="IPR034704">
    <property type="entry name" value="Ribosomal_bL28/bL31-like_sf"/>
</dbReference>
<dbReference type="AlphaFoldDB" id="A0A7S1BNW2"/>
<evidence type="ECO:0000256" key="1">
    <source>
        <dbReference type="ARBA" id="ARBA00008760"/>
    </source>
</evidence>
<dbReference type="Pfam" id="PF00830">
    <property type="entry name" value="Ribosomal_L28"/>
    <property type="match status" value="1"/>
</dbReference>
<evidence type="ECO:0000256" key="2">
    <source>
        <dbReference type="ARBA" id="ARBA00022980"/>
    </source>
</evidence>
<keyword evidence="2" id="KW-0689">Ribosomal protein</keyword>
<dbReference type="GO" id="GO:0005762">
    <property type="term" value="C:mitochondrial large ribosomal subunit"/>
    <property type="evidence" value="ECO:0007669"/>
    <property type="project" value="TreeGrafter"/>
</dbReference>
<reference evidence="4" key="1">
    <citation type="submission" date="2021-01" db="EMBL/GenBank/DDBJ databases">
        <authorList>
            <person name="Corre E."/>
            <person name="Pelletier E."/>
            <person name="Niang G."/>
            <person name="Scheremetjew M."/>
            <person name="Finn R."/>
            <person name="Kale V."/>
            <person name="Holt S."/>
            <person name="Cochrane G."/>
            <person name="Meng A."/>
            <person name="Brown T."/>
            <person name="Cohen L."/>
        </authorList>
    </citation>
    <scope>NUCLEOTIDE SEQUENCE</scope>
    <source>
        <strain evidence="4">308</strain>
    </source>
</reference>
<protein>
    <recommendedName>
        <fullName evidence="5">50S ribosomal protein L28</fullName>
    </recommendedName>
</protein>
<keyword evidence="3" id="KW-0687">Ribonucleoprotein</keyword>
<proteinExistence type="inferred from homology"/>